<dbReference type="PROSITE" id="PS50005">
    <property type="entry name" value="TPR"/>
    <property type="match status" value="1"/>
</dbReference>
<organism evidence="3 4">
    <name type="scientific">Streptomyces caatingaensis</name>
    <dbReference type="NCBI Taxonomy" id="1678637"/>
    <lineage>
        <taxon>Bacteria</taxon>
        <taxon>Bacillati</taxon>
        <taxon>Actinomycetota</taxon>
        <taxon>Actinomycetes</taxon>
        <taxon>Kitasatosporales</taxon>
        <taxon>Streptomycetaceae</taxon>
        <taxon>Streptomyces</taxon>
    </lineage>
</organism>
<dbReference type="InterPro" id="IPR010982">
    <property type="entry name" value="Lambda_DNA-bd_dom_sf"/>
</dbReference>
<dbReference type="Gene3D" id="1.10.260.40">
    <property type="entry name" value="lambda repressor-like DNA-binding domains"/>
    <property type="match status" value="1"/>
</dbReference>
<dbReference type="InterPro" id="IPR019734">
    <property type="entry name" value="TPR_rpt"/>
</dbReference>
<dbReference type="CDD" id="cd00093">
    <property type="entry name" value="HTH_XRE"/>
    <property type="match status" value="1"/>
</dbReference>
<keyword evidence="1" id="KW-0802">TPR repeat</keyword>
<dbReference type="InterPro" id="IPR001387">
    <property type="entry name" value="Cro/C1-type_HTH"/>
</dbReference>
<accession>A0A0K9XGN8</accession>
<reference evidence="4" key="1">
    <citation type="submission" date="2015-07" db="EMBL/GenBank/DDBJ databases">
        <title>Draft genome sequence of Streptomyces sp. CMAA 1322, a bacterium isolated from Caatinga biome, from dry forest semiarid of Brazil.</title>
        <authorList>
            <person name="Santos S.N."/>
            <person name="Gacesa R."/>
            <person name="Taketani R.G."/>
            <person name="Long P.F."/>
            <person name="Melo I.S."/>
        </authorList>
    </citation>
    <scope>NUCLEOTIDE SEQUENCE [LARGE SCALE GENOMIC DNA]</scope>
    <source>
        <strain evidence="4">CMAA 1322</strain>
    </source>
</reference>
<feature type="domain" description="HTH cro/C1-type" evidence="2">
    <location>
        <begin position="13"/>
        <end position="69"/>
    </location>
</feature>
<gene>
    <name evidence="3" type="ORF">AC230_07745</name>
</gene>
<dbReference type="SUPFAM" id="SSF47413">
    <property type="entry name" value="lambda repressor-like DNA-binding domains"/>
    <property type="match status" value="1"/>
</dbReference>
<name>A0A0K9XGN8_9ACTN</name>
<comment type="caution">
    <text evidence="3">The sequence shown here is derived from an EMBL/GenBank/DDBJ whole genome shotgun (WGS) entry which is preliminary data.</text>
</comment>
<feature type="repeat" description="TPR" evidence="1">
    <location>
        <begin position="337"/>
        <end position="370"/>
    </location>
</feature>
<evidence type="ECO:0000259" key="2">
    <source>
        <dbReference type="PROSITE" id="PS50943"/>
    </source>
</evidence>
<dbReference type="AlphaFoldDB" id="A0A0K9XGN8"/>
<dbReference type="Pfam" id="PF13560">
    <property type="entry name" value="HTH_31"/>
    <property type="match status" value="1"/>
</dbReference>
<sequence>MTNPAGMTFGERIRFHRERRGMTRPVLAGLVGRGPDWLKKIERGERELRDYTLLVRLANALRLSDLSELTGDPVPRPVVPAARLVLPNLDEVREAIRGPLFPVEPPEPPSVDALRGRVAEAWRLWHVSRFNRTEVGALLPGLIRDASCLPRRLEGSDRRKAYKVQADVWHLAQQATAYAVEAELYWLIADRGRQAAVEADDPLCLAGASWTWGNGLRETGYADEAIRVVEQAAEAIKPRLEEGSDDLRAMYGALRLHAAITYAREGQEGDAWRSWDDADRTARRLPNGYAHSWTVFGSANVAVHGVSVGVDLRTPGAALSRAEDIELGSVPSVERRSRVLIELGRAQRQRKDIAGAVHWMRKAVDVSPEAVRFTPMARDLTAALVKEARGPLSRDAHELAEEVGVLAA</sequence>
<evidence type="ECO:0000313" key="4">
    <source>
        <dbReference type="Proteomes" id="UP000037288"/>
    </source>
</evidence>
<dbReference type="OrthoDB" id="3504495at2"/>
<dbReference type="InterPro" id="IPR011990">
    <property type="entry name" value="TPR-like_helical_dom_sf"/>
</dbReference>
<evidence type="ECO:0000313" key="3">
    <source>
        <dbReference type="EMBL" id="KNB52555.1"/>
    </source>
</evidence>
<dbReference type="GO" id="GO:0003677">
    <property type="term" value="F:DNA binding"/>
    <property type="evidence" value="ECO:0007669"/>
    <property type="project" value="InterPro"/>
</dbReference>
<protein>
    <recommendedName>
        <fullName evidence="2">HTH cro/C1-type domain-containing protein</fullName>
    </recommendedName>
</protein>
<evidence type="ECO:0000256" key="1">
    <source>
        <dbReference type="PROSITE-ProRule" id="PRU00339"/>
    </source>
</evidence>
<dbReference type="Proteomes" id="UP000037288">
    <property type="component" value="Unassembled WGS sequence"/>
</dbReference>
<dbReference type="EMBL" id="LFXA01000004">
    <property type="protein sequence ID" value="KNB52555.1"/>
    <property type="molecule type" value="Genomic_DNA"/>
</dbReference>
<keyword evidence="4" id="KW-1185">Reference proteome</keyword>
<dbReference type="PATRIC" id="fig|1678637.3.peg.1678"/>
<dbReference type="SUPFAM" id="SSF48452">
    <property type="entry name" value="TPR-like"/>
    <property type="match status" value="1"/>
</dbReference>
<dbReference type="PROSITE" id="PS50943">
    <property type="entry name" value="HTH_CROC1"/>
    <property type="match status" value="1"/>
</dbReference>
<dbReference type="STRING" id="1678637.AC230_07745"/>
<proteinExistence type="predicted"/>